<dbReference type="EMBL" id="SKCS01000124">
    <property type="protein sequence ID" value="TNN16210.1"/>
    <property type="molecule type" value="Genomic_DNA"/>
</dbReference>
<keyword evidence="2" id="KW-1185">Reference proteome</keyword>
<evidence type="ECO:0000313" key="2">
    <source>
        <dbReference type="Proteomes" id="UP000311919"/>
    </source>
</evidence>
<evidence type="ECO:0000313" key="1">
    <source>
        <dbReference type="EMBL" id="TNN16210.1"/>
    </source>
</evidence>
<protein>
    <submittedName>
        <fullName evidence="1">Uncharacterized protein</fullName>
    </submittedName>
</protein>
<name>A0A4Z2DJ16_SCHJA</name>
<gene>
    <name evidence="1" type="ORF">EWB00_000638</name>
</gene>
<dbReference type="AlphaFoldDB" id="A0A4Z2DJ16"/>
<reference evidence="1 2" key="1">
    <citation type="submission" date="2019-03" db="EMBL/GenBank/DDBJ databases">
        <title>An improved genome assembly of the fluke Schistosoma japonicum.</title>
        <authorList>
            <person name="Hu W."/>
            <person name="Luo F."/>
            <person name="Yin M."/>
            <person name="Mo X."/>
            <person name="Sun C."/>
            <person name="Wu Q."/>
            <person name="Zhu B."/>
            <person name="Xiang M."/>
            <person name="Wang J."/>
            <person name="Wang Y."/>
            <person name="Zhang T."/>
            <person name="Xu B."/>
            <person name="Zheng H."/>
            <person name="Feng Z."/>
        </authorList>
    </citation>
    <scope>NUCLEOTIDE SEQUENCE [LARGE SCALE GENOMIC DNA]</scope>
    <source>
        <strain evidence="1">HuSjv2</strain>
        <tissue evidence="1">Worms</tissue>
    </source>
</reference>
<comment type="caution">
    <text evidence="1">The sequence shown here is derived from an EMBL/GenBank/DDBJ whole genome shotgun (WGS) entry which is preliminary data.</text>
</comment>
<organism evidence="1 2">
    <name type="scientific">Schistosoma japonicum</name>
    <name type="common">Blood fluke</name>
    <dbReference type="NCBI Taxonomy" id="6182"/>
    <lineage>
        <taxon>Eukaryota</taxon>
        <taxon>Metazoa</taxon>
        <taxon>Spiralia</taxon>
        <taxon>Lophotrochozoa</taxon>
        <taxon>Platyhelminthes</taxon>
        <taxon>Trematoda</taxon>
        <taxon>Digenea</taxon>
        <taxon>Strigeidida</taxon>
        <taxon>Schistosomatoidea</taxon>
        <taxon>Schistosomatidae</taxon>
        <taxon>Schistosoma</taxon>
    </lineage>
</organism>
<proteinExistence type="predicted"/>
<sequence>MINNRHQSGGIMSSSQTLVKISVSLIVKVGLPPSKTSKDNPSGPAALPRLRLAIAFSTLTRVGGPKSTSHSGCREIIGCSRAANDQLNCSLKSSAYRFKRLNRLDKRPISFGNCLTNA</sequence>
<dbReference type="Proteomes" id="UP000311919">
    <property type="component" value="Unassembled WGS sequence"/>
</dbReference>
<accession>A0A4Z2DJ16</accession>